<dbReference type="EMBL" id="LSGP01000013">
    <property type="protein sequence ID" value="KYZ77507.1"/>
    <property type="molecule type" value="Genomic_DNA"/>
</dbReference>
<keyword evidence="3" id="KW-1185">Reference proteome</keyword>
<dbReference type="Proteomes" id="UP000076268">
    <property type="component" value="Unassembled WGS sequence"/>
</dbReference>
<gene>
    <name evidence="2" type="ORF">AXX12_05210</name>
</gene>
<proteinExistence type="predicted"/>
<dbReference type="InterPro" id="IPR010566">
    <property type="entry name" value="Haemolys_ca-bd"/>
</dbReference>
<accession>A0A154BUC9</accession>
<sequence length="87" mass="9598">MGSGNDFVSNNDSNATSVDIIQMGEGITQDLVEFNFNAAQNSNAQCWEDITIKLKNSGEILTLRNWFMGDAYQVDKIRFADGSEITA</sequence>
<comment type="caution">
    <text evidence="2">The sequence shown here is derived from an EMBL/GenBank/DDBJ whole genome shotgun (WGS) entry which is preliminary data.</text>
</comment>
<protein>
    <recommendedName>
        <fullName evidence="1">Haemolysin-type calcium binding-related domain-containing protein</fullName>
    </recommendedName>
</protein>
<dbReference type="Pfam" id="PF06594">
    <property type="entry name" value="HCBP_related"/>
    <property type="match status" value="1"/>
</dbReference>
<dbReference type="AlphaFoldDB" id="A0A154BUC9"/>
<dbReference type="STRING" id="1794912.AXX12_05210"/>
<feature type="domain" description="Haemolysin-type calcium binding-related" evidence="1">
    <location>
        <begin position="49"/>
        <end position="86"/>
    </location>
</feature>
<evidence type="ECO:0000259" key="1">
    <source>
        <dbReference type="Pfam" id="PF06594"/>
    </source>
</evidence>
<organism evidence="2 3">
    <name type="scientific">Anaerosporomusa subterranea</name>
    <dbReference type="NCBI Taxonomy" id="1794912"/>
    <lineage>
        <taxon>Bacteria</taxon>
        <taxon>Bacillati</taxon>
        <taxon>Bacillota</taxon>
        <taxon>Negativicutes</taxon>
        <taxon>Acetonemataceae</taxon>
        <taxon>Anaerosporomusa</taxon>
    </lineage>
</organism>
<evidence type="ECO:0000313" key="3">
    <source>
        <dbReference type="Proteomes" id="UP000076268"/>
    </source>
</evidence>
<evidence type="ECO:0000313" key="2">
    <source>
        <dbReference type="EMBL" id="KYZ77507.1"/>
    </source>
</evidence>
<name>A0A154BUC9_ANASB</name>
<reference evidence="2 3" key="1">
    <citation type="submission" date="2016-02" db="EMBL/GenBank/DDBJ databases">
        <title>Anaerosporomusa subterraneum gen. nov., sp. nov., a spore-forming obligate anaerobe isolated from saprolite.</title>
        <authorList>
            <person name="Choi J.K."/>
            <person name="Shah M."/>
            <person name="Yee N."/>
        </authorList>
    </citation>
    <scope>NUCLEOTIDE SEQUENCE [LARGE SCALE GENOMIC DNA]</scope>
    <source>
        <strain evidence="2 3">RU4</strain>
    </source>
</reference>